<accession>A0A072VEM4</accession>
<dbReference type="AlphaFoldDB" id="A0A072VEM4"/>
<dbReference type="Proteomes" id="UP000002051">
    <property type="component" value="Unassembled WGS sequence"/>
</dbReference>
<reference evidence="1 3" key="1">
    <citation type="journal article" date="2011" name="Nature">
        <title>The Medicago genome provides insight into the evolution of rhizobial symbioses.</title>
        <authorList>
            <person name="Young N.D."/>
            <person name="Debelle F."/>
            <person name="Oldroyd G.E."/>
            <person name="Geurts R."/>
            <person name="Cannon S.B."/>
            <person name="Udvardi M.K."/>
            <person name="Benedito V.A."/>
            <person name="Mayer K.F."/>
            <person name="Gouzy J."/>
            <person name="Schoof H."/>
            <person name="Van de Peer Y."/>
            <person name="Proost S."/>
            <person name="Cook D.R."/>
            <person name="Meyers B.C."/>
            <person name="Spannagl M."/>
            <person name="Cheung F."/>
            <person name="De Mita S."/>
            <person name="Krishnakumar V."/>
            <person name="Gundlach H."/>
            <person name="Zhou S."/>
            <person name="Mudge J."/>
            <person name="Bharti A.K."/>
            <person name="Murray J.D."/>
            <person name="Naoumkina M.A."/>
            <person name="Rosen B."/>
            <person name="Silverstein K.A."/>
            <person name="Tang H."/>
            <person name="Rombauts S."/>
            <person name="Zhao P.X."/>
            <person name="Zhou P."/>
            <person name="Barbe V."/>
            <person name="Bardou P."/>
            <person name="Bechner M."/>
            <person name="Bellec A."/>
            <person name="Berger A."/>
            <person name="Berges H."/>
            <person name="Bidwell S."/>
            <person name="Bisseling T."/>
            <person name="Choisne N."/>
            <person name="Couloux A."/>
            <person name="Denny R."/>
            <person name="Deshpande S."/>
            <person name="Dai X."/>
            <person name="Doyle J.J."/>
            <person name="Dudez A.M."/>
            <person name="Farmer A.D."/>
            <person name="Fouteau S."/>
            <person name="Franken C."/>
            <person name="Gibelin C."/>
            <person name="Gish J."/>
            <person name="Goldstein S."/>
            <person name="Gonzalez A.J."/>
            <person name="Green P.J."/>
            <person name="Hallab A."/>
            <person name="Hartog M."/>
            <person name="Hua A."/>
            <person name="Humphray S.J."/>
            <person name="Jeong D.H."/>
            <person name="Jing Y."/>
            <person name="Jocker A."/>
            <person name="Kenton S.M."/>
            <person name="Kim D.J."/>
            <person name="Klee K."/>
            <person name="Lai H."/>
            <person name="Lang C."/>
            <person name="Lin S."/>
            <person name="Macmil S.L."/>
            <person name="Magdelenat G."/>
            <person name="Matthews L."/>
            <person name="McCorrison J."/>
            <person name="Monaghan E.L."/>
            <person name="Mun J.H."/>
            <person name="Najar F.Z."/>
            <person name="Nicholson C."/>
            <person name="Noirot C."/>
            <person name="O'Bleness M."/>
            <person name="Paule C.R."/>
            <person name="Poulain J."/>
            <person name="Prion F."/>
            <person name="Qin B."/>
            <person name="Qu C."/>
            <person name="Retzel E.F."/>
            <person name="Riddle C."/>
            <person name="Sallet E."/>
            <person name="Samain S."/>
            <person name="Samson N."/>
            <person name="Sanders I."/>
            <person name="Saurat O."/>
            <person name="Scarpelli C."/>
            <person name="Schiex T."/>
            <person name="Segurens B."/>
            <person name="Severin A.J."/>
            <person name="Sherrier D.J."/>
            <person name="Shi R."/>
            <person name="Sims S."/>
            <person name="Singer S.R."/>
            <person name="Sinharoy S."/>
            <person name="Sterck L."/>
            <person name="Viollet A."/>
            <person name="Wang B.B."/>
            <person name="Wang K."/>
            <person name="Wang M."/>
            <person name="Wang X."/>
            <person name="Warfsmann J."/>
            <person name="Weissenbach J."/>
            <person name="White D.D."/>
            <person name="White J.D."/>
            <person name="Wiley G.B."/>
            <person name="Wincker P."/>
            <person name="Xing Y."/>
            <person name="Yang L."/>
            <person name="Yao Z."/>
            <person name="Ying F."/>
            <person name="Zhai J."/>
            <person name="Zhou L."/>
            <person name="Zuber A."/>
            <person name="Denarie J."/>
            <person name="Dixon R.A."/>
            <person name="May G.D."/>
            <person name="Schwartz D.C."/>
            <person name="Rogers J."/>
            <person name="Quetier F."/>
            <person name="Town C.D."/>
            <person name="Roe B.A."/>
        </authorList>
    </citation>
    <scope>NUCLEOTIDE SEQUENCE [LARGE SCALE GENOMIC DNA]</scope>
    <source>
        <strain evidence="1">A17</strain>
        <strain evidence="2 3">cv. Jemalong A17</strain>
    </source>
</reference>
<evidence type="ECO:0000313" key="3">
    <source>
        <dbReference type="Proteomes" id="UP000002051"/>
    </source>
</evidence>
<gene>
    <name evidence="1" type="ordered locus">MTR_1g029260</name>
</gene>
<organism evidence="1 3">
    <name type="scientific">Medicago truncatula</name>
    <name type="common">Barrel medic</name>
    <name type="synonym">Medicago tribuloides</name>
    <dbReference type="NCBI Taxonomy" id="3880"/>
    <lineage>
        <taxon>Eukaryota</taxon>
        <taxon>Viridiplantae</taxon>
        <taxon>Streptophyta</taxon>
        <taxon>Embryophyta</taxon>
        <taxon>Tracheophyta</taxon>
        <taxon>Spermatophyta</taxon>
        <taxon>Magnoliopsida</taxon>
        <taxon>eudicotyledons</taxon>
        <taxon>Gunneridae</taxon>
        <taxon>Pentapetalae</taxon>
        <taxon>rosids</taxon>
        <taxon>fabids</taxon>
        <taxon>Fabales</taxon>
        <taxon>Fabaceae</taxon>
        <taxon>Papilionoideae</taxon>
        <taxon>50 kb inversion clade</taxon>
        <taxon>NPAAA clade</taxon>
        <taxon>Hologalegina</taxon>
        <taxon>IRL clade</taxon>
        <taxon>Trifolieae</taxon>
        <taxon>Medicago</taxon>
    </lineage>
</organism>
<reference evidence="2" key="3">
    <citation type="submission" date="2015-04" db="UniProtKB">
        <authorList>
            <consortium name="EnsemblPlants"/>
        </authorList>
    </citation>
    <scope>IDENTIFICATION</scope>
    <source>
        <strain evidence="2">cv. Jemalong A17</strain>
    </source>
</reference>
<protein>
    <submittedName>
        <fullName evidence="1 2">Uncharacterized protein</fullName>
    </submittedName>
</protein>
<sequence>MAVEAFLRFCWNKEGDKIAACFANNIVFWISECDRGNVVLSLLRQGQRQYSFRQTGANGSAAPK</sequence>
<name>A0A072VEM4_MEDTR</name>
<evidence type="ECO:0000313" key="1">
    <source>
        <dbReference type="EMBL" id="KEH40459.1"/>
    </source>
</evidence>
<keyword evidence="3" id="KW-1185">Reference proteome</keyword>
<reference evidence="1 3" key="2">
    <citation type="journal article" date="2014" name="BMC Genomics">
        <title>An improved genome release (version Mt4.0) for the model legume Medicago truncatula.</title>
        <authorList>
            <person name="Tang H."/>
            <person name="Krishnakumar V."/>
            <person name="Bidwell S."/>
            <person name="Rosen B."/>
            <person name="Chan A."/>
            <person name="Zhou S."/>
            <person name="Gentzbittel L."/>
            <person name="Childs K.L."/>
            <person name="Yandell M."/>
            <person name="Gundlach H."/>
            <person name="Mayer K.F."/>
            <person name="Schwartz D.C."/>
            <person name="Town C.D."/>
        </authorList>
    </citation>
    <scope>GENOME REANNOTATION</scope>
    <source>
        <strain evidence="1">A17</strain>
        <strain evidence="2 3">cv. Jemalong A17</strain>
    </source>
</reference>
<dbReference type="EnsemblPlants" id="KEH40459">
    <property type="protein sequence ID" value="KEH40459"/>
    <property type="gene ID" value="MTR_1g029260"/>
</dbReference>
<dbReference type="HOGENOM" id="CLU_2870944_0_0_1"/>
<evidence type="ECO:0000313" key="2">
    <source>
        <dbReference type="EnsemblPlants" id="KEH40459"/>
    </source>
</evidence>
<proteinExistence type="predicted"/>
<dbReference type="EMBL" id="CM001217">
    <property type="protein sequence ID" value="KEH40459.1"/>
    <property type="molecule type" value="Genomic_DNA"/>
</dbReference>